<keyword evidence="7 8" id="KW-0472">Membrane</keyword>
<evidence type="ECO:0000259" key="9">
    <source>
        <dbReference type="SMART" id="SM00471"/>
    </source>
</evidence>
<evidence type="ECO:0000313" key="11">
    <source>
        <dbReference type="Proteomes" id="UP001597387"/>
    </source>
</evidence>
<protein>
    <submittedName>
        <fullName evidence="10">Pycsar system effector family protein</fullName>
    </submittedName>
</protein>
<dbReference type="SMART" id="SM00471">
    <property type="entry name" value="HDc"/>
    <property type="match status" value="1"/>
</dbReference>
<keyword evidence="5 8" id="KW-1133">Transmembrane helix</keyword>
<dbReference type="RefSeq" id="WP_255902295.1">
    <property type="nucleotide sequence ID" value="NZ_JAFMZO010000002.1"/>
</dbReference>
<evidence type="ECO:0000256" key="4">
    <source>
        <dbReference type="ARBA" id="ARBA00022741"/>
    </source>
</evidence>
<comment type="subcellular location">
    <subcellularLocation>
        <location evidence="1">Cell membrane</location>
    </subcellularLocation>
</comment>
<keyword evidence="2" id="KW-1003">Cell membrane</keyword>
<dbReference type="Gene3D" id="1.10.3210.10">
    <property type="entry name" value="Hypothetical protein af1432"/>
    <property type="match status" value="1"/>
</dbReference>
<proteinExistence type="predicted"/>
<dbReference type="Proteomes" id="UP001597387">
    <property type="component" value="Unassembled WGS sequence"/>
</dbReference>
<evidence type="ECO:0000256" key="5">
    <source>
        <dbReference type="ARBA" id="ARBA00022989"/>
    </source>
</evidence>
<keyword evidence="6" id="KW-0051">Antiviral defense</keyword>
<keyword evidence="11" id="KW-1185">Reference proteome</keyword>
<feature type="domain" description="HD/PDEase" evidence="9">
    <location>
        <begin position="27"/>
        <end position="140"/>
    </location>
</feature>
<feature type="transmembrane region" description="Helical" evidence="8">
    <location>
        <begin position="377"/>
        <end position="399"/>
    </location>
</feature>
<dbReference type="InterPro" id="IPR006674">
    <property type="entry name" value="HD_domain"/>
</dbReference>
<dbReference type="SUPFAM" id="SSF109604">
    <property type="entry name" value="HD-domain/PDEase-like"/>
    <property type="match status" value="1"/>
</dbReference>
<accession>A0ABW4ZHB8</accession>
<dbReference type="Pfam" id="PF01966">
    <property type="entry name" value="HD"/>
    <property type="match status" value="1"/>
</dbReference>
<dbReference type="InterPro" id="IPR003607">
    <property type="entry name" value="HD/PDEase_dom"/>
</dbReference>
<keyword evidence="4" id="KW-0547">Nucleotide-binding</keyword>
<dbReference type="EMBL" id="JBHUHZ010000001">
    <property type="protein sequence ID" value="MFD2160897.1"/>
    <property type="molecule type" value="Genomic_DNA"/>
</dbReference>
<keyword evidence="3 8" id="KW-0812">Transmembrane</keyword>
<dbReference type="Pfam" id="PF18967">
    <property type="entry name" value="PycTM"/>
    <property type="match status" value="1"/>
</dbReference>
<comment type="caution">
    <text evidence="10">The sequence shown here is derived from an EMBL/GenBank/DDBJ whole genome shotgun (WGS) entry which is preliminary data.</text>
</comment>
<evidence type="ECO:0000256" key="7">
    <source>
        <dbReference type="ARBA" id="ARBA00023136"/>
    </source>
</evidence>
<evidence type="ECO:0000256" key="2">
    <source>
        <dbReference type="ARBA" id="ARBA00022475"/>
    </source>
</evidence>
<dbReference type="InterPro" id="IPR043760">
    <property type="entry name" value="PycTM_dom"/>
</dbReference>
<sequence>MKNANPIIKSAEEYVFNLFKEKLPPDHVYHNYKHTFQTVKACKDLADAYNLTSRDLEILLLAAIFHDTGYIETYQGHEETSIRIFNEFINGDYPLEDIKKVEELILSTKAGAVPDGTLQEILHDADYINIGKKKFIQRAELLRIEWERLLNKTYSDLEWAEIQLNFLISTNFVTEEAIVKLDDQREANIRIQRERIELLRVEHEKLSAKLEKNNPDKPLKEGRGIETLYRSVYEYHINLSQIADNKANIMISINTIIVSLVITLFGSGYTFSGQNEFGSLRFVIPMAVLLVTSLLAVVFAILSSRPNVTTKERYELSKKDSSILFFGNFAQLQLREFVGRINELKYKKEELYDSMSVDIYHLGSVLVKKYRLLSWSYNIFMGGLVLCAVAFIIIMMFSYQS</sequence>
<evidence type="ECO:0000256" key="1">
    <source>
        <dbReference type="ARBA" id="ARBA00004236"/>
    </source>
</evidence>
<evidence type="ECO:0000256" key="8">
    <source>
        <dbReference type="SAM" id="Phobius"/>
    </source>
</evidence>
<evidence type="ECO:0000256" key="3">
    <source>
        <dbReference type="ARBA" id="ARBA00022692"/>
    </source>
</evidence>
<feature type="transmembrane region" description="Helical" evidence="8">
    <location>
        <begin position="249"/>
        <end position="270"/>
    </location>
</feature>
<gene>
    <name evidence="10" type="ORF">ACFSJU_00695</name>
</gene>
<dbReference type="CDD" id="cd00077">
    <property type="entry name" value="HDc"/>
    <property type="match status" value="1"/>
</dbReference>
<organism evidence="10 11">
    <name type="scientific">Paradesertivirga mongoliensis</name>
    <dbReference type="NCBI Taxonomy" id="2100740"/>
    <lineage>
        <taxon>Bacteria</taxon>
        <taxon>Pseudomonadati</taxon>
        <taxon>Bacteroidota</taxon>
        <taxon>Sphingobacteriia</taxon>
        <taxon>Sphingobacteriales</taxon>
        <taxon>Sphingobacteriaceae</taxon>
        <taxon>Paradesertivirga</taxon>
    </lineage>
</organism>
<reference evidence="11" key="1">
    <citation type="journal article" date="2019" name="Int. J. Syst. Evol. Microbiol.">
        <title>The Global Catalogue of Microorganisms (GCM) 10K type strain sequencing project: providing services to taxonomists for standard genome sequencing and annotation.</title>
        <authorList>
            <consortium name="The Broad Institute Genomics Platform"/>
            <consortium name="The Broad Institute Genome Sequencing Center for Infectious Disease"/>
            <person name="Wu L."/>
            <person name="Ma J."/>
        </authorList>
    </citation>
    <scope>NUCLEOTIDE SEQUENCE [LARGE SCALE GENOMIC DNA]</scope>
    <source>
        <strain evidence="11">KCTC 42217</strain>
    </source>
</reference>
<evidence type="ECO:0000313" key="10">
    <source>
        <dbReference type="EMBL" id="MFD2160897.1"/>
    </source>
</evidence>
<feature type="transmembrane region" description="Helical" evidence="8">
    <location>
        <begin position="282"/>
        <end position="303"/>
    </location>
</feature>
<name>A0ABW4ZHB8_9SPHI</name>
<evidence type="ECO:0000256" key="6">
    <source>
        <dbReference type="ARBA" id="ARBA00023118"/>
    </source>
</evidence>